<accession>A0ABR2RBJ9</accession>
<dbReference type="Proteomes" id="UP001396334">
    <property type="component" value="Unassembled WGS sequence"/>
</dbReference>
<dbReference type="EMBL" id="JBBPBN010000024">
    <property type="protein sequence ID" value="KAK9010321.1"/>
    <property type="molecule type" value="Genomic_DNA"/>
</dbReference>
<name>A0ABR2RBJ9_9ROSI</name>
<comment type="caution">
    <text evidence="1">The sequence shown here is derived from an EMBL/GenBank/DDBJ whole genome shotgun (WGS) entry which is preliminary data.</text>
</comment>
<reference evidence="1 2" key="1">
    <citation type="journal article" date="2024" name="G3 (Bethesda)">
        <title>Genome assembly of Hibiscus sabdariffa L. provides insights into metabolisms of medicinal natural products.</title>
        <authorList>
            <person name="Kim T."/>
        </authorList>
    </citation>
    <scope>NUCLEOTIDE SEQUENCE [LARGE SCALE GENOMIC DNA]</scope>
    <source>
        <strain evidence="1">TK-2024</strain>
        <tissue evidence="1">Old leaves</tissue>
    </source>
</reference>
<proteinExistence type="predicted"/>
<organism evidence="1 2">
    <name type="scientific">Hibiscus sabdariffa</name>
    <name type="common">roselle</name>
    <dbReference type="NCBI Taxonomy" id="183260"/>
    <lineage>
        <taxon>Eukaryota</taxon>
        <taxon>Viridiplantae</taxon>
        <taxon>Streptophyta</taxon>
        <taxon>Embryophyta</taxon>
        <taxon>Tracheophyta</taxon>
        <taxon>Spermatophyta</taxon>
        <taxon>Magnoliopsida</taxon>
        <taxon>eudicotyledons</taxon>
        <taxon>Gunneridae</taxon>
        <taxon>Pentapetalae</taxon>
        <taxon>rosids</taxon>
        <taxon>malvids</taxon>
        <taxon>Malvales</taxon>
        <taxon>Malvaceae</taxon>
        <taxon>Malvoideae</taxon>
        <taxon>Hibiscus</taxon>
    </lineage>
</organism>
<evidence type="ECO:0000313" key="1">
    <source>
        <dbReference type="EMBL" id="KAK9010321.1"/>
    </source>
</evidence>
<evidence type="ECO:0000313" key="2">
    <source>
        <dbReference type="Proteomes" id="UP001396334"/>
    </source>
</evidence>
<gene>
    <name evidence="1" type="ORF">V6N11_036832</name>
</gene>
<keyword evidence="2" id="KW-1185">Reference proteome</keyword>
<protein>
    <submittedName>
        <fullName evidence="1">Uncharacterized protein</fullName>
    </submittedName>
</protein>
<sequence>MSTPFFQRIRKGFNVSASRGATLNQVELPNDVKEGDFTVLAVKGNETQRYVIELGNLTNLAFISLLEAGSGRIWIPAKRGSLSSLSTS</sequence>